<dbReference type="SUPFAM" id="SSF160904">
    <property type="entry name" value="Jann2411-like"/>
    <property type="match status" value="1"/>
</dbReference>
<dbReference type="RefSeq" id="WP_204719938.1">
    <property type="nucleotide sequence ID" value="NZ_JACSNR010000003.1"/>
</dbReference>
<evidence type="ECO:0000313" key="1">
    <source>
        <dbReference type="EMBL" id="MBM6922809.1"/>
    </source>
</evidence>
<dbReference type="EMBL" id="JACSNR010000003">
    <property type="protein sequence ID" value="MBM6922809.1"/>
    <property type="molecule type" value="Genomic_DNA"/>
</dbReference>
<keyword evidence="2" id="KW-1185">Reference proteome</keyword>
<organism evidence="1 2">
    <name type="scientific">Hydrogenoanaerobacterium saccharovorans</name>
    <dbReference type="NCBI Taxonomy" id="474960"/>
    <lineage>
        <taxon>Bacteria</taxon>
        <taxon>Bacillati</taxon>
        <taxon>Bacillota</taxon>
        <taxon>Clostridia</taxon>
        <taxon>Eubacteriales</taxon>
        <taxon>Oscillospiraceae</taxon>
        <taxon>Hydrogenoanaerobacterium</taxon>
    </lineage>
</organism>
<gene>
    <name evidence="1" type="ORF">H9X81_03760</name>
</gene>
<sequence length="269" mass="30780">MNLNDQYAGACTSWVRYSRYEFRQFPDGVRVIPAADAVPQLYNPLETAWEMLAEAMELGRQRRQDLANIDEAVLRFAERYGLLGIAADLPSDPDFLRSREILLPENDFGFTPGTIPIGEYLNRFFPEGTLPCPEDTLGTAAGREESYNLVFSRGYGERLSWIRDYFAGLERVYSRRDSAGSSPLTRPHTLRYQVTGGVQPRLQWIFPSLESVLDLALAQSLCAEEPVLRVCKNCGKIYYNPHARSEFCSVRCRNQYNVRAWRSRQRENG</sequence>
<evidence type="ECO:0008006" key="3">
    <source>
        <dbReference type="Google" id="ProtNLM"/>
    </source>
</evidence>
<dbReference type="InterPro" id="IPR023286">
    <property type="entry name" value="ABATE_dom_sf"/>
</dbReference>
<dbReference type="Gene3D" id="1.10.3300.10">
    <property type="entry name" value="Jann2411-like domain"/>
    <property type="match status" value="1"/>
</dbReference>
<dbReference type="Proteomes" id="UP000724149">
    <property type="component" value="Unassembled WGS sequence"/>
</dbReference>
<comment type="caution">
    <text evidence="1">The sequence shown here is derived from an EMBL/GenBank/DDBJ whole genome shotgun (WGS) entry which is preliminary data.</text>
</comment>
<evidence type="ECO:0000313" key="2">
    <source>
        <dbReference type="Proteomes" id="UP000724149"/>
    </source>
</evidence>
<proteinExistence type="predicted"/>
<name>A0ABS2GMW8_9FIRM</name>
<accession>A0ABS2GMW8</accession>
<reference evidence="1 2" key="1">
    <citation type="journal article" date="2021" name="Sci. Rep.">
        <title>The distribution of antibiotic resistance genes in chicken gut microbiota commensals.</title>
        <authorList>
            <person name="Juricova H."/>
            <person name="Matiasovicova J."/>
            <person name="Kubasova T."/>
            <person name="Cejkova D."/>
            <person name="Rychlik I."/>
        </authorList>
    </citation>
    <scope>NUCLEOTIDE SEQUENCE [LARGE SCALE GENOMIC DNA]</scope>
    <source>
        <strain evidence="1 2">An564</strain>
    </source>
</reference>
<protein>
    <recommendedName>
        <fullName evidence="3">CGNR zinc finger domain-containing protein</fullName>
    </recommendedName>
</protein>